<name>A0AAD8PI29_9PEZI</name>
<evidence type="ECO:0000313" key="3">
    <source>
        <dbReference type="Proteomes" id="UP001230504"/>
    </source>
</evidence>
<organism evidence="2 3">
    <name type="scientific">Colletotrichum navitas</name>
    <dbReference type="NCBI Taxonomy" id="681940"/>
    <lineage>
        <taxon>Eukaryota</taxon>
        <taxon>Fungi</taxon>
        <taxon>Dikarya</taxon>
        <taxon>Ascomycota</taxon>
        <taxon>Pezizomycotina</taxon>
        <taxon>Sordariomycetes</taxon>
        <taxon>Hypocreomycetidae</taxon>
        <taxon>Glomerellales</taxon>
        <taxon>Glomerellaceae</taxon>
        <taxon>Colletotrichum</taxon>
        <taxon>Colletotrichum graminicola species complex</taxon>
    </lineage>
</organism>
<keyword evidence="1" id="KW-1133">Transmembrane helix</keyword>
<dbReference type="AlphaFoldDB" id="A0AAD8PI29"/>
<keyword evidence="1" id="KW-0812">Transmembrane</keyword>
<evidence type="ECO:0000313" key="2">
    <source>
        <dbReference type="EMBL" id="KAK1561342.1"/>
    </source>
</evidence>
<proteinExistence type="predicted"/>
<dbReference type="EMBL" id="JAHLJV010000355">
    <property type="protein sequence ID" value="KAK1561342.1"/>
    <property type="molecule type" value="Genomic_DNA"/>
</dbReference>
<accession>A0AAD8PI29</accession>
<keyword evidence="1" id="KW-0472">Membrane</keyword>
<evidence type="ECO:0000256" key="1">
    <source>
        <dbReference type="SAM" id="Phobius"/>
    </source>
</evidence>
<keyword evidence="3" id="KW-1185">Reference proteome</keyword>
<reference evidence="2" key="1">
    <citation type="submission" date="2021-06" db="EMBL/GenBank/DDBJ databases">
        <title>Comparative genomics, transcriptomics and evolutionary studies reveal genomic signatures of adaptation to plant cell wall in hemibiotrophic fungi.</title>
        <authorList>
            <consortium name="DOE Joint Genome Institute"/>
            <person name="Baroncelli R."/>
            <person name="Diaz J.F."/>
            <person name="Benocci T."/>
            <person name="Peng M."/>
            <person name="Battaglia E."/>
            <person name="Haridas S."/>
            <person name="Andreopoulos W."/>
            <person name="Labutti K."/>
            <person name="Pangilinan J."/>
            <person name="Floch G.L."/>
            <person name="Makela M.R."/>
            <person name="Henrissat B."/>
            <person name="Grigoriev I.V."/>
            <person name="Crouch J.A."/>
            <person name="De Vries R.P."/>
            <person name="Sukno S.A."/>
            <person name="Thon M.R."/>
        </authorList>
    </citation>
    <scope>NUCLEOTIDE SEQUENCE</scope>
    <source>
        <strain evidence="2">CBS 125086</strain>
    </source>
</reference>
<dbReference type="RefSeq" id="XP_060406628.1">
    <property type="nucleotide sequence ID" value="XM_060559573.1"/>
</dbReference>
<protein>
    <submittedName>
        <fullName evidence="2">Uncharacterized protein</fullName>
    </submittedName>
</protein>
<gene>
    <name evidence="2" type="ORF">LY79DRAFT_574297</name>
</gene>
<comment type="caution">
    <text evidence="2">The sequence shown here is derived from an EMBL/GenBank/DDBJ whole genome shotgun (WGS) entry which is preliminary data.</text>
</comment>
<dbReference type="GeneID" id="85443813"/>
<feature type="transmembrane region" description="Helical" evidence="1">
    <location>
        <begin position="79"/>
        <end position="101"/>
    </location>
</feature>
<feature type="transmembrane region" description="Helical" evidence="1">
    <location>
        <begin position="9"/>
        <end position="26"/>
    </location>
</feature>
<sequence length="183" mass="20017">MEPVLSDHVFRLIVMCIVLAQLMMSWDTYQERTLQSNINMPVFLLGPSVFSNQPASASSPSHSTNSPLKTPITPLFKMLIFNIFTTVITGCAIMGSTASAADFKIKKSGKSDCSSQEGPAREVNRGTCNPLYSTDHGMRVLEHNTACKIRCYPGGNCDGNVVSAFSSHQCHSLKGCWSFRVEC</sequence>
<dbReference type="Proteomes" id="UP001230504">
    <property type="component" value="Unassembled WGS sequence"/>
</dbReference>